<dbReference type="EMBL" id="CP045503">
    <property type="protein sequence ID" value="QPG56647.1"/>
    <property type="molecule type" value="Genomic_DNA"/>
</dbReference>
<dbReference type="Proteomes" id="UP000316416">
    <property type="component" value="Chromosome"/>
</dbReference>
<feature type="transmembrane region" description="Helical" evidence="1">
    <location>
        <begin position="170"/>
        <end position="200"/>
    </location>
</feature>
<evidence type="ECO:0000313" key="2">
    <source>
        <dbReference type="EMBL" id="QPG56647.1"/>
    </source>
</evidence>
<feature type="transmembrane region" description="Helical" evidence="1">
    <location>
        <begin position="6"/>
        <end position="24"/>
    </location>
</feature>
<gene>
    <name evidence="2" type="ORF">FM038_003820</name>
</gene>
<keyword evidence="3" id="KW-1185">Reference proteome</keyword>
<keyword evidence="1" id="KW-1133">Transmembrane helix</keyword>
<dbReference type="RefSeq" id="WP_142872025.1">
    <property type="nucleotide sequence ID" value="NZ_CP045503.2"/>
</dbReference>
<protein>
    <submittedName>
        <fullName evidence="2">Uncharacterized protein</fullName>
    </submittedName>
</protein>
<proteinExistence type="predicted"/>
<organism evidence="2 3">
    <name type="scientific">Shewanella eurypsychrophilus</name>
    <dbReference type="NCBI Taxonomy" id="2593656"/>
    <lineage>
        <taxon>Bacteria</taxon>
        <taxon>Pseudomonadati</taxon>
        <taxon>Pseudomonadota</taxon>
        <taxon>Gammaproteobacteria</taxon>
        <taxon>Alteromonadales</taxon>
        <taxon>Shewanellaceae</taxon>
        <taxon>Shewanella</taxon>
    </lineage>
</organism>
<reference evidence="2" key="1">
    <citation type="submission" date="2021-07" db="EMBL/GenBank/DDBJ databases">
        <title>Shewanella sp. YLB-07 whole genome sequence.</title>
        <authorList>
            <person name="Yu L."/>
        </authorList>
    </citation>
    <scope>NUCLEOTIDE SEQUENCE</scope>
    <source>
        <strain evidence="2">YLB-08</strain>
    </source>
</reference>
<name>A0ABX6V228_9GAMM</name>
<keyword evidence="1" id="KW-0472">Membrane</keyword>
<keyword evidence="1" id="KW-0812">Transmembrane</keyword>
<accession>A0ABX6V228</accession>
<evidence type="ECO:0000313" key="3">
    <source>
        <dbReference type="Proteomes" id="UP000316416"/>
    </source>
</evidence>
<evidence type="ECO:0000256" key="1">
    <source>
        <dbReference type="SAM" id="Phobius"/>
    </source>
</evidence>
<feature type="transmembrane region" description="Helical" evidence="1">
    <location>
        <begin position="135"/>
        <end position="158"/>
    </location>
</feature>
<sequence>MYSIKRNLLLGITIVICYLLVSIYSTKLATISDSEQAHLYGTEHAYGRHSEVSTRISLSELTKHGKVSEEQRAKANTLSDSVASGFRHTSEFSSVSGVAQYAGTDPMAYRTMPKSTYKVDELGGKESRSVRVEKLRVSSVLNTFTFLLGISIISLVLVGDNHKSEFDEKMLFLSALILIDFVFIGGQFTMLLPLIGLALLHGRRYLGTHFTPHQE</sequence>